<keyword evidence="2" id="KW-1185">Reference proteome</keyword>
<dbReference type="Proteomes" id="UP000044602">
    <property type="component" value="Unassembled WGS sequence"/>
</dbReference>
<protein>
    <submittedName>
        <fullName evidence="1">Uncharacterized protein</fullName>
    </submittedName>
</protein>
<gene>
    <name evidence="1" type="ORF">BN1708_008777</name>
</gene>
<organism evidence="1 2">
    <name type="scientific">Verticillium longisporum</name>
    <name type="common">Verticillium dahliae var. longisporum</name>
    <dbReference type="NCBI Taxonomy" id="100787"/>
    <lineage>
        <taxon>Eukaryota</taxon>
        <taxon>Fungi</taxon>
        <taxon>Dikarya</taxon>
        <taxon>Ascomycota</taxon>
        <taxon>Pezizomycotina</taxon>
        <taxon>Sordariomycetes</taxon>
        <taxon>Hypocreomycetidae</taxon>
        <taxon>Glomerellales</taxon>
        <taxon>Plectosphaerellaceae</taxon>
        <taxon>Verticillium</taxon>
    </lineage>
</organism>
<dbReference type="EMBL" id="CVQH01027527">
    <property type="protein sequence ID" value="CRK42491.1"/>
    <property type="molecule type" value="Genomic_DNA"/>
</dbReference>
<evidence type="ECO:0000313" key="2">
    <source>
        <dbReference type="Proteomes" id="UP000044602"/>
    </source>
</evidence>
<reference evidence="1 2" key="1">
    <citation type="submission" date="2015-05" db="EMBL/GenBank/DDBJ databases">
        <authorList>
            <person name="Wang D.B."/>
            <person name="Wang M."/>
        </authorList>
    </citation>
    <scope>NUCLEOTIDE SEQUENCE [LARGE SCALE GENOMIC DNA]</scope>
    <source>
        <strain evidence="1">VL1</strain>
    </source>
</reference>
<sequence>MSESDGISNGFYASAAFVGRLGLLVHQVLECCARFSWASFLLQLNVLLGEIMQEPHPDEALNVLGADVLHEASEADEHEEPVNRILE</sequence>
<evidence type="ECO:0000313" key="1">
    <source>
        <dbReference type="EMBL" id="CRK42491.1"/>
    </source>
</evidence>
<proteinExistence type="predicted"/>
<dbReference type="AlphaFoldDB" id="A0A0G4N793"/>
<accession>A0A0G4N793</accession>
<name>A0A0G4N793_VERLO</name>